<name>A0A1D3TTQ1_9FIRM</name>
<evidence type="ECO:0000313" key="3">
    <source>
        <dbReference type="Proteomes" id="UP000199315"/>
    </source>
</evidence>
<dbReference type="AlphaFoldDB" id="A0A1D3TTQ1"/>
<dbReference type="Gene3D" id="3.10.450.50">
    <property type="match status" value="1"/>
</dbReference>
<evidence type="ECO:0008006" key="4">
    <source>
        <dbReference type="Google" id="ProtNLM"/>
    </source>
</evidence>
<feature type="chain" id="PRO_5039662070" description="DUF5104 domain-containing protein" evidence="1">
    <location>
        <begin position="24"/>
        <end position="159"/>
    </location>
</feature>
<evidence type="ECO:0000256" key="1">
    <source>
        <dbReference type="SAM" id="SignalP"/>
    </source>
</evidence>
<organism evidence="2 3">
    <name type="scientific">Anaerobium acetethylicum</name>
    <dbReference type="NCBI Taxonomy" id="1619234"/>
    <lineage>
        <taxon>Bacteria</taxon>
        <taxon>Bacillati</taxon>
        <taxon>Bacillota</taxon>
        <taxon>Clostridia</taxon>
        <taxon>Lachnospirales</taxon>
        <taxon>Lachnospiraceae</taxon>
        <taxon>Anaerobium</taxon>
    </lineage>
</organism>
<dbReference type="Proteomes" id="UP000199315">
    <property type="component" value="Unassembled WGS sequence"/>
</dbReference>
<protein>
    <recommendedName>
        <fullName evidence="4">DUF5104 domain-containing protein</fullName>
    </recommendedName>
</protein>
<proteinExistence type="predicted"/>
<evidence type="ECO:0000313" key="2">
    <source>
        <dbReference type="EMBL" id="SCP97353.1"/>
    </source>
</evidence>
<reference evidence="2 3" key="1">
    <citation type="submission" date="2016-09" db="EMBL/GenBank/DDBJ databases">
        <authorList>
            <person name="Capua I."/>
            <person name="De Benedictis P."/>
            <person name="Joannis T."/>
            <person name="Lombin L.H."/>
            <person name="Cattoli G."/>
        </authorList>
    </citation>
    <scope>NUCLEOTIDE SEQUENCE [LARGE SCALE GENOMIC DNA]</scope>
    <source>
        <strain evidence="2 3">GluBS11</strain>
    </source>
</reference>
<gene>
    <name evidence="2" type="ORF">SAMN05421730_101020</name>
</gene>
<dbReference type="InterPro" id="IPR031344">
    <property type="entry name" value="DUF5104"/>
</dbReference>
<feature type="signal peptide" evidence="1">
    <location>
        <begin position="1"/>
        <end position="23"/>
    </location>
</feature>
<keyword evidence="3" id="KW-1185">Reference proteome</keyword>
<accession>A0A1D3TTQ1</accession>
<dbReference type="PROSITE" id="PS51257">
    <property type="entry name" value="PROKAR_LIPOPROTEIN"/>
    <property type="match status" value="1"/>
</dbReference>
<sequence length="159" mass="18288">MKKKIKFMLLVYTLFLLSACSLRKDIHSYQKIETECDEIVQYLSEDDTEGLKSMFCNMTRSSSEFDKQIQVAMDYFEGKVIEHDPFTLKNDGSSVENGKITRLYSSPHLTGIVTDVGKTYEIKFYSYIINTDDEDKVGISKLTIKTDNGNECIIGEYIR</sequence>
<dbReference type="STRING" id="1619234.SAMN05421730_101020"/>
<keyword evidence="1" id="KW-0732">Signal</keyword>
<dbReference type="RefSeq" id="WP_169823651.1">
    <property type="nucleotide sequence ID" value="NZ_FMKA01000010.1"/>
</dbReference>
<dbReference type="Pfam" id="PF17117">
    <property type="entry name" value="DUF5104"/>
    <property type="match status" value="1"/>
</dbReference>
<dbReference type="EMBL" id="FMKA01000010">
    <property type="protein sequence ID" value="SCP97353.1"/>
    <property type="molecule type" value="Genomic_DNA"/>
</dbReference>